<sequence>MIGKILTFISGAITGFVVGLIFGSEIGRWFVDQIINFIQSRT</sequence>
<dbReference type="AlphaFoldDB" id="A0A0F9MLD2"/>
<organism evidence="2">
    <name type="scientific">marine sediment metagenome</name>
    <dbReference type="NCBI Taxonomy" id="412755"/>
    <lineage>
        <taxon>unclassified sequences</taxon>
        <taxon>metagenomes</taxon>
        <taxon>ecological metagenomes</taxon>
    </lineage>
</organism>
<reference evidence="2" key="1">
    <citation type="journal article" date="2015" name="Nature">
        <title>Complex archaea that bridge the gap between prokaryotes and eukaryotes.</title>
        <authorList>
            <person name="Spang A."/>
            <person name="Saw J.H."/>
            <person name="Jorgensen S.L."/>
            <person name="Zaremba-Niedzwiedzka K."/>
            <person name="Martijn J."/>
            <person name="Lind A.E."/>
            <person name="van Eijk R."/>
            <person name="Schleper C."/>
            <person name="Guy L."/>
            <person name="Ettema T.J."/>
        </authorList>
    </citation>
    <scope>NUCLEOTIDE SEQUENCE</scope>
</reference>
<feature type="transmembrane region" description="Helical" evidence="1">
    <location>
        <begin position="6"/>
        <end position="31"/>
    </location>
</feature>
<evidence type="ECO:0000256" key="1">
    <source>
        <dbReference type="SAM" id="Phobius"/>
    </source>
</evidence>
<comment type="caution">
    <text evidence="2">The sequence shown here is derived from an EMBL/GenBank/DDBJ whole genome shotgun (WGS) entry which is preliminary data.</text>
</comment>
<name>A0A0F9MLD2_9ZZZZ</name>
<evidence type="ECO:0000313" key="2">
    <source>
        <dbReference type="EMBL" id="KKM69997.1"/>
    </source>
</evidence>
<proteinExistence type="predicted"/>
<keyword evidence="1" id="KW-0812">Transmembrane</keyword>
<gene>
    <name evidence="2" type="ORF">LCGC14_1445250</name>
</gene>
<accession>A0A0F9MLD2</accession>
<protein>
    <submittedName>
        <fullName evidence="2">Uncharacterized protein</fullName>
    </submittedName>
</protein>
<keyword evidence="1" id="KW-1133">Transmembrane helix</keyword>
<keyword evidence="1" id="KW-0472">Membrane</keyword>
<dbReference type="EMBL" id="LAZR01009900">
    <property type="protein sequence ID" value="KKM69997.1"/>
    <property type="molecule type" value="Genomic_DNA"/>
</dbReference>